<comment type="caution">
    <text evidence="1">The sequence shown here is derived from an EMBL/GenBank/DDBJ whole genome shotgun (WGS) entry which is preliminary data.</text>
</comment>
<organism evidence="1 2">
    <name type="scientific">Ovis ammon polii x Ovis aries</name>
    <dbReference type="NCBI Taxonomy" id="2918886"/>
    <lineage>
        <taxon>Eukaryota</taxon>
        <taxon>Metazoa</taxon>
        <taxon>Chordata</taxon>
        <taxon>Craniata</taxon>
        <taxon>Vertebrata</taxon>
        <taxon>Euteleostomi</taxon>
        <taxon>Mammalia</taxon>
        <taxon>Eutheria</taxon>
        <taxon>Laurasiatheria</taxon>
        <taxon>Artiodactyla</taxon>
        <taxon>Ruminantia</taxon>
        <taxon>Pecora</taxon>
        <taxon>Bovidae</taxon>
        <taxon>Caprinae</taxon>
        <taxon>Ovis</taxon>
    </lineage>
</organism>
<evidence type="ECO:0000313" key="2">
    <source>
        <dbReference type="Proteomes" id="UP001057279"/>
    </source>
</evidence>
<accession>A0ACB9UCD5</accession>
<name>A0ACB9UCD5_9CETA</name>
<dbReference type="Proteomes" id="UP001057279">
    <property type="component" value="Linkage Group LG19"/>
</dbReference>
<reference evidence="1" key="1">
    <citation type="submission" date="2022-03" db="EMBL/GenBank/DDBJ databases">
        <title>Genomic analyses of argali, domestic sheep and their hybrids provide insights into chromosomal evolution, heterosis and genetic basis of agronomic traits.</title>
        <authorList>
            <person name="Li M."/>
        </authorList>
    </citation>
    <scope>NUCLEOTIDE SEQUENCE</scope>
    <source>
        <strain evidence="1">F1 hybrid</strain>
    </source>
</reference>
<gene>
    <name evidence="1" type="ORF">MJG53_015851</name>
</gene>
<keyword evidence="2" id="KW-1185">Reference proteome</keyword>
<proteinExistence type="predicted"/>
<sequence>MGLCHSLRPLLFGDPEPPVEGARSDLNPMPDLDLAPVLTPAQERRRRTDRQRAEEREARRVSRSIDRRLREQRRDLRRTHRLLLLESRSSFRFVRCGPCAQGRERDAAGAKVQSARPAGASSCSSSERNSLYSEQPGDVRCDSKPESLMLLILVPFKD</sequence>
<evidence type="ECO:0000313" key="1">
    <source>
        <dbReference type="EMBL" id="KAI4564839.1"/>
    </source>
</evidence>
<dbReference type="EMBL" id="CM043044">
    <property type="protein sequence ID" value="KAI4564839.1"/>
    <property type="molecule type" value="Genomic_DNA"/>
</dbReference>
<protein>
    <submittedName>
        <fullName evidence="1">Uncharacterized protein</fullName>
    </submittedName>
</protein>